<dbReference type="GO" id="GO:0003723">
    <property type="term" value="F:RNA binding"/>
    <property type="evidence" value="ECO:0007669"/>
    <property type="project" value="TreeGrafter"/>
</dbReference>
<dbReference type="GO" id="GO:0008270">
    <property type="term" value="F:zinc ion binding"/>
    <property type="evidence" value="ECO:0007669"/>
    <property type="project" value="UniProtKB-KW"/>
</dbReference>
<sequence length="649" mass="71637">MGQPLINNTPAHNDNWKLPKYNQVFTSILTGDDKVPQVKAKRPKPCCFNCGSEHHQLKDCPKPRDLAKIGQSRREFLIHSGENFRSSGPQVRYHVENSQVFEHFKPGIYSSDLQEALGMIENHLPPFIYRMRQLGYPPGWLREAETESSGLTIHDSEVGLSDGDINNDCDKIPHDQRVTYDLGKVVDFPGFNTPPHPNTRDEWKSYGSVPMLSQHSKESLLVTLSAKSQKVVRIKRQHVVLEPEGPNPNKHRRAWNENRRESDMEIDSGTDTSDQTPQHLPEYDLHWKPPLPPPPQHQTPPPLPSDTPPSNSPVPSQPAYPFNPPLPPTSTPPPLPKETPPPSPFNCSQGECSAGLQGCLIKGIRHILIMKTVHWCMYWFVSPSPLCDLICAGSSPVQPPEVQVLDEQIDAESLTLEDLEEHERIIRAALLQSEGSDGSSSPAPLSVSSHLESGSNSVSLMGACETCDNFPCEDDKTPGRDLEPLATTKEDVDEKNKETVVVDVKVVDENSLLENVGQCKQGESERKSPENEQNWQPVANHTPENQLPLSKPSGELESPASPTNPYDRGLASTTKSVGGPEIETADQTLENAGPPAASSPSSASSLPHWSRFAEGVMPFQATPSAAPTGVYQRLRSVLLRSSRHRGKQL</sequence>
<dbReference type="PROSITE" id="PS50158">
    <property type="entry name" value="ZF_CCHC"/>
    <property type="match status" value="1"/>
</dbReference>
<evidence type="ECO:0000256" key="5">
    <source>
        <dbReference type="ARBA" id="ARBA00022771"/>
    </source>
</evidence>
<comment type="similarity">
    <text evidence="2">Belongs to the ZCCHC8 family.</text>
</comment>
<dbReference type="GeneTree" id="ENSGT00390000011475"/>
<evidence type="ECO:0000256" key="8">
    <source>
        <dbReference type="ARBA" id="ARBA00032546"/>
    </source>
</evidence>
<keyword evidence="4" id="KW-0479">Metal-binding</keyword>
<evidence type="ECO:0000256" key="11">
    <source>
        <dbReference type="SAM" id="MobiDB-lite"/>
    </source>
</evidence>
<keyword evidence="5 10" id="KW-0863">Zinc-finger</keyword>
<feature type="region of interest" description="Disordered" evidence="11">
    <location>
        <begin position="433"/>
        <end position="452"/>
    </location>
</feature>
<comment type="function">
    <text evidence="9">Scaffolding subunit of the trimeric nuclear exosome targeting (NEXT) complex that is involved in the surveillance and turnover of aberrant transcripts and non-coding RNAs. NEXT functions as an RNA exosome cofactor that directs a subset of non-coding short-lived RNAs for exosomal degradation. May be involved in pre-mRNA splicing. It is required for 3'-end maturation of telomerase RNA component (TERC), TERC 3'-end targeting to the nuclear RNA exosome, and for telomerase function.</text>
</comment>
<dbReference type="GO" id="GO:0005654">
    <property type="term" value="C:nucleoplasm"/>
    <property type="evidence" value="ECO:0007669"/>
    <property type="project" value="UniProtKB-SubCell"/>
</dbReference>
<evidence type="ECO:0000313" key="14">
    <source>
        <dbReference type="Proteomes" id="UP000694388"/>
    </source>
</evidence>
<reference evidence="13" key="1">
    <citation type="submission" date="2025-08" db="UniProtKB">
        <authorList>
            <consortium name="Ensembl"/>
        </authorList>
    </citation>
    <scope>IDENTIFICATION</scope>
</reference>
<evidence type="ECO:0000259" key="12">
    <source>
        <dbReference type="PROSITE" id="PS50158"/>
    </source>
</evidence>
<dbReference type="AlphaFoldDB" id="A0A8C4Q9W7"/>
<dbReference type="GO" id="GO:0071013">
    <property type="term" value="C:catalytic step 2 spliceosome"/>
    <property type="evidence" value="ECO:0007669"/>
    <property type="project" value="TreeGrafter"/>
</dbReference>
<feature type="compositionally biased region" description="Basic and acidic residues" evidence="11">
    <location>
        <begin position="473"/>
        <end position="496"/>
    </location>
</feature>
<feature type="compositionally biased region" description="Basic and acidic residues" evidence="11">
    <location>
        <begin position="254"/>
        <end position="263"/>
    </location>
</feature>
<evidence type="ECO:0000256" key="4">
    <source>
        <dbReference type="ARBA" id="ARBA00022723"/>
    </source>
</evidence>
<organism evidence="13 14">
    <name type="scientific">Eptatretus burgeri</name>
    <name type="common">Inshore hagfish</name>
    <dbReference type="NCBI Taxonomy" id="7764"/>
    <lineage>
        <taxon>Eukaryota</taxon>
        <taxon>Metazoa</taxon>
        <taxon>Chordata</taxon>
        <taxon>Craniata</taxon>
        <taxon>Vertebrata</taxon>
        <taxon>Cyclostomata</taxon>
        <taxon>Myxini</taxon>
        <taxon>Myxiniformes</taxon>
        <taxon>Myxinidae</taxon>
        <taxon>Eptatretinae</taxon>
        <taxon>Eptatretus</taxon>
    </lineage>
</organism>
<dbReference type="InterPro" id="IPR052115">
    <property type="entry name" value="NEXT_complex_subunit_ZCCHC8"/>
</dbReference>
<evidence type="ECO:0000256" key="6">
    <source>
        <dbReference type="ARBA" id="ARBA00022833"/>
    </source>
</evidence>
<evidence type="ECO:0000256" key="7">
    <source>
        <dbReference type="ARBA" id="ARBA00023242"/>
    </source>
</evidence>
<feature type="compositionally biased region" description="Low complexity" evidence="11">
    <location>
        <begin position="594"/>
        <end position="605"/>
    </location>
</feature>
<feature type="domain" description="CCHC-type" evidence="12">
    <location>
        <begin position="47"/>
        <end position="62"/>
    </location>
</feature>
<dbReference type="Ensembl" id="ENSEBUT00000012763.1">
    <property type="protein sequence ID" value="ENSEBUP00000012187.1"/>
    <property type="gene ID" value="ENSEBUG00000007774.1"/>
</dbReference>
<keyword evidence="7" id="KW-0539">Nucleus</keyword>
<comment type="subcellular location">
    <subcellularLocation>
        <location evidence="1">Nucleus</location>
        <location evidence="1">Nucleoplasm</location>
    </subcellularLocation>
</comment>
<evidence type="ECO:0000256" key="2">
    <source>
        <dbReference type="ARBA" id="ARBA00007497"/>
    </source>
</evidence>
<evidence type="ECO:0000256" key="1">
    <source>
        <dbReference type="ARBA" id="ARBA00004642"/>
    </source>
</evidence>
<protein>
    <recommendedName>
        <fullName evidence="3">Zinc finger CCHC domain-containing protein 8</fullName>
    </recommendedName>
    <alternativeName>
        <fullName evidence="8">TRAMP-like complex RNA-binding factor ZCCHC8</fullName>
    </alternativeName>
</protein>
<dbReference type="PANTHER" id="PTHR13316">
    <property type="entry name" value="ZINC FINGER, CCHC DOMAIN CONTAINING 8"/>
    <property type="match status" value="1"/>
</dbReference>
<dbReference type="InterPro" id="IPR001878">
    <property type="entry name" value="Znf_CCHC"/>
</dbReference>
<keyword evidence="14" id="KW-1185">Reference proteome</keyword>
<dbReference type="Proteomes" id="UP000694388">
    <property type="component" value="Unplaced"/>
</dbReference>
<feature type="compositionally biased region" description="Polar residues" evidence="11">
    <location>
        <begin position="269"/>
        <end position="278"/>
    </location>
</feature>
<feature type="compositionally biased region" description="Low complexity" evidence="11">
    <location>
        <begin position="435"/>
        <end position="449"/>
    </location>
</feature>
<accession>A0A8C4Q9W7</accession>
<feature type="region of interest" description="Disordered" evidence="11">
    <location>
        <begin position="237"/>
        <end position="346"/>
    </location>
</feature>
<evidence type="ECO:0000256" key="3">
    <source>
        <dbReference type="ARBA" id="ARBA00022379"/>
    </source>
</evidence>
<proteinExistence type="inferred from homology"/>
<dbReference type="SMART" id="SM00581">
    <property type="entry name" value="PSP"/>
    <property type="match status" value="1"/>
</dbReference>
<evidence type="ECO:0000256" key="9">
    <source>
        <dbReference type="ARBA" id="ARBA00045870"/>
    </source>
</evidence>
<evidence type="ECO:0000313" key="13">
    <source>
        <dbReference type="Ensembl" id="ENSEBUP00000012187.1"/>
    </source>
</evidence>
<name>A0A8C4Q9W7_EPTBU</name>
<dbReference type="Pfam" id="PF04046">
    <property type="entry name" value="PSP"/>
    <property type="match status" value="1"/>
</dbReference>
<feature type="region of interest" description="Disordered" evidence="11">
    <location>
        <begin position="470"/>
        <end position="496"/>
    </location>
</feature>
<keyword evidence="6" id="KW-0862">Zinc</keyword>
<evidence type="ECO:0000256" key="10">
    <source>
        <dbReference type="PROSITE-ProRule" id="PRU00047"/>
    </source>
</evidence>
<feature type="region of interest" description="Disordered" evidence="11">
    <location>
        <begin position="515"/>
        <end position="607"/>
    </location>
</feature>
<dbReference type="InterPro" id="IPR006568">
    <property type="entry name" value="PSP_pro-rich"/>
</dbReference>
<feature type="compositionally biased region" description="Pro residues" evidence="11">
    <location>
        <begin position="289"/>
        <end position="344"/>
    </location>
</feature>
<dbReference type="PANTHER" id="PTHR13316:SF0">
    <property type="entry name" value="ZINC FINGER CCHC DOMAIN-CONTAINING PROTEIN 8"/>
    <property type="match status" value="1"/>
</dbReference>
<feature type="compositionally biased region" description="Polar residues" evidence="11">
    <location>
        <begin position="531"/>
        <end position="548"/>
    </location>
</feature>
<reference evidence="13" key="2">
    <citation type="submission" date="2025-09" db="UniProtKB">
        <authorList>
            <consortium name="Ensembl"/>
        </authorList>
    </citation>
    <scope>IDENTIFICATION</scope>
</reference>